<dbReference type="Gene3D" id="3.40.50.300">
    <property type="entry name" value="P-loop containing nucleotide triphosphate hydrolases"/>
    <property type="match status" value="2"/>
</dbReference>
<dbReference type="GO" id="GO:0003676">
    <property type="term" value="F:nucleic acid binding"/>
    <property type="evidence" value="ECO:0007669"/>
    <property type="project" value="InterPro"/>
</dbReference>
<dbReference type="InterPro" id="IPR011545">
    <property type="entry name" value="DEAD/DEAH_box_helicase_dom"/>
</dbReference>
<dbReference type="GO" id="GO:0006289">
    <property type="term" value="P:nucleotide-excision repair"/>
    <property type="evidence" value="ECO:0007669"/>
    <property type="project" value="TreeGrafter"/>
</dbReference>
<dbReference type="OrthoDB" id="9815222at2"/>
<dbReference type="SMART" id="SM00487">
    <property type="entry name" value="DEXDc"/>
    <property type="match status" value="1"/>
</dbReference>
<evidence type="ECO:0000313" key="5">
    <source>
        <dbReference type="EMBL" id="OOV05356.1"/>
    </source>
</evidence>
<feature type="domain" description="Helicase ATP-binding" evidence="3">
    <location>
        <begin position="85"/>
        <end position="293"/>
    </location>
</feature>
<keyword evidence="2" id="KW-0067">ATP-binding</keyword>
<dbReference type="Proteomes" id="UP000190750">
    <property type="component" value="Unassembled WGS sequence"/>
</dbReference>
<dbReference type="STRING" id="28066.RF819_00300"/>
<evidence type="ECO:0000259" key="3">
    <source>
        <dbReference type="PROSITE" id="PS51192"/>
    </source>
</evidence>
<dbReference type="GO" id="GO:0005524">
    <property type="term" value="F:ATP binding"/>
    <property type="evidence" value="ECO:0007669"/>
    <property type="project" value="UniProtKB-KW"/>
</dbReference>
<reference evidence="5 6" key="1">
    <citation type="submission" date="2017-01" db="EMBL/GenBank/DDBJ databases">
        <title>Genome sequencing of Rhodoferax fermentans JCM 7819.</title>
        <authorList>
            <person name="Kim Y.J."/>
            <person name="Farh M.E.-A."/>
            <person name="Yang D.-C."/>
        </authorList>
    </citation>
    <scope>NUCLEOTIDE SEQUENCE [LARGE SCALE GENOMIC DNA]</scope>
    <source>
        <strain evidence="5 6">JCM 7819</strain>
    </source>
</reference>
<evidence type="ECO:0000259" key="4">
    <source>
        <dbReference type="PROSITE" id="PS51194"/>
    </source>
</evidence>
<dbReference type="InterPro" id="IPR027417">
    <property type="entry name" value="P-loop_NTPase"/>
</dbReference>
<dbReference type="GO" id="GO:0036297">
    <property type="term" value="P:interstrand cross-link repair"/>
    <property type="evidence" value="ECO:0007669"/>
    <property type="project" value="TreeGrafter"/>
</dbReference>
<dbReference type="Pfam" id="PF00271">
    <property type="entry name" value="Helicase_C"/>
    <property type="match status" value="1"/>
</dbReference>
<comment type="caution">
    <text evidence="5">The sequence shown here is derived from an EMBL/GenBank/DDBJ whole genome shotgun (WGS) entry which is preliminary data.</text>
</comment>
<dbReference type="SMART" id="SM00490">
    <property type="entry name" value="HELICc"/>
    <property type="match status" value="1"/>
</dbReference>
<protein>
    <submittedName>
        <fullName evidence="5">DEAD/DEAH box helicase</fullName>
    </submittedName>
</protein>
<dbReference type="EMBL" id="MTJN01000002">
    <property type="protein sequence ID" value="OOV05356.1"/>
    <property type="molecule type" value="Genomic_DNA"/>
</dbReference>
<dbReference type="InterPro" id="IPR014001">
    <property type="entry name" value="Helicase_ATP-bd"/>
</dbReference>
<dbReference type="Pfam" id="PF00270">
    <property type="entry name" value="DEAD"/>
    <property type="match status" value="1"/>
</dbReference>
<proteinExistence type="predicted"/>
<evidence type="ECO:0000256" key="1">
    <source>
        <dbReference type="ARBA" id="ARBA00022741"/>
    </source>
</evidence>
<organism evidence="5 6">
    <name type="scientific">Rhodoferax fermentans</name>
    <dbReference type="NCBI Taxonomy" id="28066"/>
    <lineage>
        <taxon>Bacteria</taxon>
        <taxon>Pseudomonadati</taxon>
        <taxon>Pseudomonadota</taxon>
        <taxon>Betaproteobacteria</taxon>
        <taxon>Burkholderiales</taxon>
        <taxon>Comamonadaceae</taxon>
        <taxon>Rhodoferax</taxon>
    </lineage>
</organism>
<dbReference type="PROSITE" id="PS51194">
    <property type="entry name" value="HELICASE_CTER"/>
    <property type="match status" value="1"/>
</dbReference>
<dbReference type="InterPro" id="IPR018973">
    <property type="entry name" value="MZB"/>
</dbReference>
<name>A0A1T1AMH1_RHOFE</name>
<keyword evidence="1" id="KW-0547">Nucleotide-binding</keyword>
<dbReference type="Pfam" id="PF09369">
    <property type="entry name" value="MZB"/>
    <property type="match status" value="1"/>
</dbReference>
<keyword evidence="5" id="KW-0347">Helicase</keyword>
<gene>
    <name evidence="5" type="ORF">RF819_00300</name>
</gene>
<dbReference type="PANTHER" id="PTHR47957">
    <property type="entry name" value="ATP-DEPENDENT HELICASE HRQ1"/>
    <property type="match status" value="1"/>
</dbReference>
<dbReference type="RefSeq" id="WP_078363134.1">
    <property type="nucleotide sequence ID" value="NZ_MTJN01000002.1"/>
</dbReference>
<dbReference type="PROSITE" id="PS51192">
    <property type="entry name" value="HELICASE_ATP_BIND_1"/>
    <property type="match status" value="1"/>
</dbReference>
<dbReference type="GO" id="GO:0043138">
    <property type="term" value="F:3'-5' DNA helicase activity"/>
    <property type="evidence" value="ECO:0007669"/>
    <property type="project" value="TreeGrafter"/>
</dbReference>
<dbReference type="SUPFAM" id="SSF52540">
    <property type="entry name" value="P-loop containing nucleoside triphosphate hydrolases"/>
    <property type="match status" value="2"/>
</dbReference>
<dbReference type="PANTHER" id="PTHR47957:SF3">
    <property type="entry name" value="ATP-DEPENDENT HELICASE HRQ1"/>
    <property type="match status" value="1"/>
</dbReference>
<accession>A0A1T1AMH1</accession>
<keyword evidence="6" id="KW-1185">Reference proteome</keyword>
<dbReference type="InterPro" id="IPR001650">
    <property type="entry name" value="Helicase_C-like"/>
</dbReference>
<keyword evidence="5" id="KW-0378">Hydrolase</keyword>
<evidence type="ECO:0000313" key="6">
    <source>
        <dbReference type="Proteomes" id="UP000190750"/>
    </source>
</evidence>
<sequence>MLPSLLARDIQQGLQQFLITGFEPSDDFMHGVMSRFVQDQSGWLKGPYLQVGLPFTTGKAGRKFFSGFETEFPGHSHQEAAWKRLSSQMLADHTLVATGTGSGKTECFLYPVLDHCSHMRKAGGADSSGIKALVIYPMNALASDQARRFAQLVASTPAFAGLRVGLYVGGAVADPGQGMVMTPTNVITDRDTLRKNPPDILLTNYKMLDYLLLRPKDRKLWERNTPTTLRYLVVDELHTFDGAQGTDLALLLRRLRARLKSPPGHLICAGTSATLGGASDTAALRDYARQIFGAPFGPESVITENRQSVGVFLEDAFVEFMFQSPPDLAGVLDSAQFKTPGQAVAKWFELFFPDEPKPADVTDVAWRIQLSDCLKRHILFVNLLKQLKGGVVHYDELTDRLHKNLPVAAHGQVREVLDALLVLVAWARLPGVTPDKPIPLVSLRLQLWMRELRRMVAKLAVESDDVRLRSSADVAANPDGVYLPLIQCSECHTTGWLSRLVQGSNKLSTKLDEIYNTWFAGRPEATRLYAASSVKRPQVEGVVQHACVACGNLQQGPGTCQACGQQDLLAVYKVIAQRSFSIGQVQHTRHDNTCPACGNRDRLLLLGARNATLGSQVVEHSWASPFNDDKKLIAFSDSVQDAAHRAGFFGARTYLNNVRTALAKVIDELARPSLSWSDFLAQADALFDTPGSVLNMSPERLLSEFIGPNMTWQRDWAEELLKKGALPASSRLPAKVRKRLLWQAYSEFTYLSHRGRNLERIGKATVSVPLDRVTAAAELLLPTLQEEFDGKGLSLEVLTQWLWGLLTHMRRRGAVMHPELTTYAGDGNVYALTNTGGRREWLPSMGERTPRPVLLTLGKQRDFDKLTNAHKTSWFDRWAAAALGRQMLLSPGMAVDLFNAAAKVLESQSILVRTVDHQGDTLAINPLALQIDTQTTYLATPLGKRRLTVPASAAPALQGMPCIDATDEFYDDMLPTGGWLSDRFSQGDLRRVIAAEHTGLLEREEREALEIRFKSKQPRDWYENLLSATPTLEMGVDIGDLSSVLLCSVPPNQASFLQRMGRAGRRDGNAMTTTLADGSSPHDLYFFEETQEMLSGEVTPPGVFLKAAEVLRRQLFAFCMDDWVSGISSATAFPEKTSTALDAVEQVNQARFPYNFCDHVLAHEPRLFGAFIDLLGSDVDAMVRQRLQDFLQGQGDVDGLRSRLLKYLQELVEERKTYKKRKDQIDVLRKSAEQRPQDEATRAEIDGLLRERDKMLELIAEINKRDLLNTLTDAGLIPNYAFPEAGIELKSVLWRKRGADEQGQGTYVALPAIKYERPANSALSEFAPENRFYANQRKVEIDQINMNLANTEEWRFCPSCHHMQNLEVEADTHVVCPRCGDDMWADAAQKRTLLRFRQAIANSDDTKVRIDDSADDREPKFFVRQLMADFDQKDIREAWQIKTGGLPFGFEFVSRVTFRDVNFGELVKPGESFRVADKESSRPGFKLCKHCGKVQAPPKNRFEPAGQHHSFDCVKHGNEDPANLLECLYLYREFTSEALRILVPYTKSGVDDEVVQSFMAALQLGLKRRFGGRVDHLRLVTQDEPGKDGGPRRHFVMLYDSVPGGTGYLHQLLAQDAGTLADVLRMALESINKCSCNDDPEKDGCYRCVYQYRLGRNMLLVSRDRGKEVLTELVASLDQLEKVATISDIFINPNFDSVLESRFIESLRRMGGASGLPPVKLVQDIVNGKSGFVLELSGQRYRIEPQCNFGPSEGVAVASKPDFVIWPWQSGSARKPIAVFCDGWTYHQNSLREDALKRSALVASGKFWVWSVTHEDVKAALSGAIATDLDSPLVMANRHDGSKAPVSLPRAVQGAFSHQAVFQLLNWLASPIVPGSDVDAAVTQMQRNALWLGFLMVPSKPAELPQVQNDLAAWMQQLPEWLQHPGKGYAPSLSRKDFYPVIAASWPLACAQGKTEGLTSPGVLVLDDLLDQTEQLPHLYWRRWLALFNTLQTLPGLVMTTTSGIQAGDIERLIVSPAKPTAPAGSADQAALSQEWAELLDLTLETLKAGLHELAMMGAQPPMIGHELADEHGAVIAEAEMAWPTKHVVLLTFEQADMTDVWVMAGWQALVLDEPNPTVEGIAWSEAVATKLGMMGLHKTDEGVSA</sequence>
<evidence type="ECO:0000256" key="2">
    <source>
        <dbReference type="ARBA" id="ARBA00022840"/>
    </source>
</evidence>
<feature type="domain" description="Helicase C-terminal" evidence="4">
    <location>
        <begin position="965"/>
        <end position="1111"/>
    </location>
</feature>